<accession>E2AX97</accession>
<dbReference type="AlphaFoldDB" id="E2AX97"/>
<evidence type="ECO:0008006" key="3">
    <source>
        <dbReference type="Google" id="ProtNLM"/>
    </source>
</evidence>
<gene>
    <name evidence="1" type="ORF">EAG_08945</name>
</gene>
<sequence>LIDIIQTKPALWNFQIPLSERTKAKKKALWKEVENTLGGLNKYSQKR</sequence>
<feature type="non-terminal residue" evidence="1">
    <location>
        <position position="47"/>
    </location>
</feature>
<organism evidence="2">
    <name type="scientific">Camponotus floridanus</name>
    <name type="common">Florida carpenter ant</name>
    <dbReference type="NCBI Taxonomy" id="104421"/>
    <lineage>
        <taxon>Eukaryota</taxon>
        <taxon>Metazoa</taxon>
        <taxon>Ecdysozoa</taxon>
        <taxon>Arthropoda</taxon>
        <taxon>Hexapoda</taxon>
        <taxon>Insecta</taxon>
        <taxon>Pterygota</taxon>
        <taxon>Neoptera</taxon>
        <taxon>Endopterygota</taxon>
        <taxon>Hymenoptera</taxon>
        <taxon>Apocrita</taxon>
        <taxon>Aculeata</taxon>
        <taxon>Formicoidea</taxon>
        <taxon>Formicidae</taxon>
        <taxon>Formicinae</taxon>
        <taxon>Camponotus</taxon>
    </lineage>
</organism>
<evidence type="ECO:0000313" key="1">
    <source>
        <dbReference type="EMBL" id="EFN61942.1"/>
    </source>
</evidence>
<dbReference type="Proteomes" id="UP000000311">
    <property type="component" value="Unassembled WGS sequence"/>
</dbReference>
<proteinExistence type="predicted"/>
<name>E2AX97_CAMFO</name>
<protein>
    <recommendedName>
        <fullName evidence="3">MADF domain-containing protein</fullName>
    </recommendedName>
</protein>
<reference evidence="1 2" key="1">
    <citation type="journal article" date="2010" name="Science">
        <title>Genomic comparison of the ants Camponotus floridanus and Harpegnathos saltator.</title>
        <authorList>
            <person name="Bonasio R."/>
            <person name="Zhang G."/>
            <person name="Ye C."/>
            <person name="Mutti N.S."/>
            <person name="Fang X."/>
            <person name="Qin N."/>
            <person name="Donahue G."/>
            <person name="Yang P."/>
            <person name="Li Q."/>
            <person name="Li C."/>
            <person name="Zhang P."/>
            <person name="Huang Z."/>
            <person name="Berger S.L."/>
            <person name="Reinberg D."/>
            <person name="Wang J."/>
            <person name="Liebig J."/>
        </authorList>
    </citation>
    <scope>NUCLEOTIDE SEQUENCE [LARGE SCALE GENOMIC DNA]</scope>
    <source>
        <strain evidence="2">C129</strain>
    </source>
</reference>
<keyword evidence="2" id="KW-1185">Reference proteome</keyword>
<dbReference type="EMBL" id="GL443538">
    <property type="protein sequence ID" value="EFN61942.1"/>
    <property type="molecule type" value="Genomic_DNA"/>
</dbReference>
<feature type="non-terminal residue" evidence="1">
    <location>
        <position position="1"/>
    </location>
</feature>
<dbReference type="InParanoid" id="E2AX97"/>
<evidence type="ECO:0000313" key="2">
    <source>
        <dbReference type="Proteomes" id="UP000000311"/>
    </source>
</evidence>